<keyword evidence="5" id="KW-0788">Thiol protease</keyword>
<evidence type="ECO:0000256" key="1">
    <source>
        <dbReference type="ARBA" id="ARBA00007074"/>
    </source>
</evidence>
<dbReference type="InterPro" id="IPR051929">
    <property type="entry name" value="VirAsm_ModProt"/>
</dbReference>
<evidence type="ECO:0000313" key="10">
    <source>
        <dbReference type="Proteomes" id="UP000269115"/>
    </source>
</evidence>
<dbReference type="InterPro" id="IPR038765">
    <property type="entry name" value="Papain-like_cys_pep_sf"/>
</dbReference>
<dbReference type="InterPro" id="IPR000064">
    <property type="entry name" value="NLP_P60_dom"/>
</dbReference>
<evidence type="ECO:0000259" key="8">
    <source>
        <dbReference type="SMART" id="SM00232"/>
    </source>
</evidence>
<name>A0A9X8HHR5_PSEPU</name>
<feature type="domain" description="JAB1/MPN/MOV34 metalloenzyme" evidence="8">
    <location>
        <begin position="1"/>
        <end position="118"/>
    </location>
</feature>
<dbReference type="SMART" id="SM00232">
    <property type="entry name" value="JAB_MPN"/>
    <property type="match status" value="1"/>
</dbReference>
<proteinExistence type="inferred from homology"/>
<protein>
    <submittedName>
        <fullName evidence="9">Proteasome lid subunit RPN8/RPN11</fullName>
    </submittedName>
</protein>
<keyword evidence="7" id="KW-0482">Metalloprotease</keyword>
<gene>
    <name evidence="9" type="ORF">EDF85_3401</name>
</gene>
<organism evidence="9 10">
    <name type="scientific">Pseudomonas putida</name>
    <name type="common">Arthrobacter siderocapsulatus</name>
    <dbReference type="NCBI Taxonomy" id="303"/>
    <lineage>
        <taxon>Bacteria</taxon>
        <taxon>Pseudomonadati</taxon>
        <taxon>Pseudomonadota</taxon>
        <taxon>Gammaproteobacteria</taxon>
        <taxon>Pseudomonadales</taxon>
        <taxon>Pseudomonadaceae</taxon>
        <taxon>Pseudomonas</taxon>
    </lineage>
</organism>
<evidence type="ECO:0000256" key="4">
    <source>
        <dbReference type="ARBA" id="ARBA00022801"/>
    </source>
</evidence>
<dbReference type="AlphaFoldDB" id="A0A9X8HHR5"/>
<dbReference type="Pfam" id="PF14464">
    <property type="entry name" value="Prok-JAB"/>
    <property type="match status" value="1"/>
</dbReference>
<dbReference type="InterPro" id="IPR000555">
    <property type="entry name" value="JAMM/MPN+_dom"/>
</dbReference>
<dbReference type="GO" id="GO:0008270">
    <property type="term" value="F:zinc ion binding"/>
    <property type="evidence" value="ECO:0007669"/>
    <property type="project" value="TreeGrafter"/>
</dbReference>
<keyword evidence="9" id="KW-0647">Proteasome</keyword>
<evidence type="ECO:0000256" key="6">
    <source>
        <dbReference type="ARBA" id="ARBA00022833"/>
    </source>
</evidence>
<keyword evidence="2" id="KW-0645">Protease</keyword>
<dbReference type="SUPFAM" id="SSF102712">
    <property type="entry name" value="JAB1/MPN domain"/>
    <property type="match status" value="1"/>
</dbReference>
<dbReference type="GO" id="GO:0006508">
    <property type="term" value="P:proteolysis"/>
    <property type="evidence" value="ECO:0007669"/>
    <property type="project" value="UniProtKB-KW"/>
</dbReference>
<comment type="caution">
    <text evidence="9">The sequence shown here is derived from an EMBL/GenBank/DDBJ whole genome shotgun (WGS) entry which is preliminary data.</text>
</comment>
<dbReference type="GO" id="GO:0000502">
    <property type="term" value="C:proteasome complex"/>
    <property type="evidence" value="ECO:0007669"/>
    <property type="project" value="UniProtKB-KW"/>
</dbReference>
<evidence type="ECO:0000313" key="9">
    <source>
        <dbReference type="EMBL" id="ROQ49093.1"/>
    </source>
</evidence>
<dbReference type="CDD" id="cd08073">
    <property type="entry name" value="MPN_NLPC_P60"/>
    <property type="match status" value="1"/>
</dbReference>
<dbReference type="InterPro" id="IPR028090">
    <property type="entry name" value="JAB_dom_prok"/>
</dbReference>
<dbReference type="PANTHER" id="PTHR34858">
    <property type="entry name" value="CYSO-CYSTEINE PEPTIDASE"/>
    <property type="match status" value="1"/>
</dbReference>
<reference evidence="9 10" key="1">
    <citation type="submission" date="2018-11" db="EMBL/GenBank/DDBJ databases">
        <title>Genomic analyses of the natural microbiome of Caenorhabditis elegans.</title>
        <authorList>
            <person name="Samuel B."/>
        </authorList>
    </citation>
    <scope>NUCLEOTIDE SEQUENCE [LARGE SCALE GENOMIC DNA]</scope>
    <source>
        <strain evidence="9 10">BIGb0473</strain>
    </source>
</reference>
<evidence type="ECO:0000256" key="2">
    <source>
        <dbReference type="ARBA" id="ARBA00022670"/>
    </source>
</evidence>
<keyword evidence="4" id="KW-0378">Hydrolase</keyword>
<dbReference type="Gene3D" id="3.40.140.10">
    <property type="entry name" value="Cytidine Deaminase, domain 2"/>
    <property type="match status" value="1"/>
</dbReference>
<dbReference type="GO" id="GO:0008235">
    <property type="term" value="F:metalloexopeptidase activity"/>
    <property type="evidence" value="ECO:0007669"/>
    <property type="project" value="TreeGrafter"/>
</dbReference>
<accession>A0A9X8HHR5</accession>
<sequence length="260" mass="29354">MRINQQLQAAIRAHAEQAYPDEACGVLIKTEQGREYVPCRNQASTPREQFSLNPEDLAQAEDRGQVLAIIHSHPDKSPVPSMADRVSCELHELPWGIVGWPGGEMEWFKPSAYQAPLLGRDFAHGLLDCWGACRDWYAREAGLVLPNFERKDLWWEERDGPSLYEANFADAGFYLVDEPHRGDMLVFIVPSPGRPCHHPNHAAIYLGDEPAFVSEPAPDLGGSGPFIYHHMAGRASTREIYGWSMASRLRLVLRHKDYRP</sequence>
<keyword evidence="6" id="KW-0862">Zinc</keyword>
<keyword evidence="3" id="KW-0479">Metal-binding</keyword>
<comment type="similarity">
    <text evidence="1">Belongs to the peptidase C40 family.</text>
</comment>
<dbReference type="Proteomes" id="UP000269115">
    <property type="component" value="Unassembled WGS sequence"/>
</dbReference>
<dbReference type="PANTHER" id="PTHR34858:SF1">
    <property type="entry name" value="CYSO-CYSTEINE PEPTIDASE"/>
    <property type="match status" value="1"/>
</dbReference>
<evidence type="ECO:0000256" key="3">
    <source>
        <dbReference type="ARBA" id="ARBA00022723"/>
    </source>
</evidence>
<dbReference type="GO" id="GO:0008234">
    <property type="term" value="F:cysteine-type peptidase activity"/>
    <property type="evidence" value="ECO:0007669"/>
    <property type="project" value="UniProtKB-KW"/>
</dbReference>
<evidence type="ECO:0000256" key="7">
    <source>
        <dbReference type="ARBA" id="ARBA00023049"/>
    </source>
</evidence>
<dbReference type="EMBL" id="RJUR01000014">
    <property type="protein sequence ID" value="ROQ49093.1"/>
    <property type="molecule type" value="Genomic_DNA"/>
</dbReference>
<evidence type="ECO:0000256" key="5">
    <source>
        <dbReference type="ARBA" id="ARBA00022807"/>
    </source>
</evidence>
<dbReference type="RefSeq" id="WP_123753162.1">
    <property type="nucleotide sequence ID" value="NZ_RJUR01000014.1"/>
</dbReference>
<dbReference type="SUPFAM" id="SSF54001">
    <property type="entry name" value="Cysteine proteinases"/>
    <property type="match status" value="1"/>
</dbReference>
<dbReference type="Pfam" id="PF00877">
    <property type="entry name" value="NLPC_P60"/>
    <property type="match status" value="1"/>
</dbReference>